<dbReference type="PROSITE" id="PS50991">
    <property type="entry name" value="PYR_CT"/>
    <property type="match status" value="1"/>
</dbReference>
<dbReference type="InterPro" id="IPR043594">
    <property type="entry name" value="HMGL"/>
</dbReference>
<dbReference type="PANTHER" id="PTHR42738">
    <property type="entry name" value="HYDROXYMETHYLGLUTARYL-COA LYASE"/>
    <property type="match status" value="1"/>
</dbReference>
<evidence type="ECO:0000256" key="3">
    <source>
        <dbReference type="ARBA" id="ARBA00023239"/>
    </source>
</evidence>
<dbReference type="EMBL" id="CP061799">
    <property type="protein sequence ID" value="QTA77875.1"/>
    <property type="molecule type" value="Genomic_DNA"/>
</dbReference>
<proteinExistence type="inferred from homology"/>
<accession>A0A975B319</accession>
<dbReference type="InterPro" id="IPR000891">
    <property type="entry name" value="PYR_CT"/>
</dbReference>
<reference evidence="5" key="1">
    <citation type="journal article" date="2021" name="Microb. Physiol.">
        <title>Proteogenomic Insights into the Physiology of Marine, Sulfate-Reducing, Filamentous Desulfonema limicola and Desulfonema magnum.</title>
        <authorList>
            <person name="Schnaars V."/>
            <person name="Wohlbrand L."/>
            <person name="Scheve S."/>
            <person name="Hinrichs C."/>
            <person name="Reinhardt R."/>
            <person name="Rabus R."/>
        </authorList>
    </citation>
    <scope>NUCLEOTIDE SEQUENCE</scope>
    <source>
        <strain evidence="5">5ac10</strain>
    </source>
</reference>
<dbReference type="GO" id="GO:0046951">
    <property type="term" value="P:ketone body biosynthetic process"/>
    <property type="evidence" value="ECO:0007669"/>
    <property type="project" value="TreeGrafter"/>
</dbReference>
<dbReference type="CDD" id="cd07938">
    <property type="entry name" value="DRE_TIM_HMGL"/>
    <property type="match status" value="1"/>
</dbReference>
<keyword evidence="3 5" id="KW-0456">Lyase</keyword>
<organism evidence="5 6">
    <name type="scientific">Desulfonema limicola</name>
    <dbReference type="NCBI Taxonomy" id="45656"/>
    <lineage>
        <taxon>Bacteria</taxon>
        <taxon>Pseudomonadati</taxon>
        <taxon>Thermodesulfobacteriota</taxon>
        <taxon>Desulfobacteria</taxon>
        <taxon>Desulfobacterales</taxon>
        <taxon>Desulfococcaceae</taxon>
        <taxon>Desulfonema</taxon>
    </lineage>
</organism>
<gene>
    <name evidence="5" type="primary">mvaB</name>
    <name evidence="5" type="ORF">dnl_00720</name>
</gene>
<evidence type="ECO:0000256" key="1">
    <source>
        <dbReference type="ARBA" id="ARBA00009405"/>
    </source>
</evidence>
<dbReference type="PANTHER" id="PTHR42738:SF7">
    <property type="entry name" value="HYDROXYMETHYLGLUTARYL-COA LYASE"/>
    <property type="match status" value="1"/>
</dbReference>
<dbReference type="InterPro" id="IPR013785">
    <property type="entry name" value="Aldolase_TIM"/>
</dbReference>
<keyword evidence="6" id="KW-1185">Reference proteome</keyword>
<sequence length="301" mass="32094">MHNNNKIILIEVGPRDGFQLESKIIPTCLKQEIINKLADSGISQIQAASFVNPGLVPQMADSGEVIKGLNSKKGVLYTGLALNTKGVSRACEAGLDCVEVSISASNTHSLKNSGMTREKALEQGREMVNTALKLKIKVIASVQCSFGCVYEGDIPVSQVLSAARVFSCAGISRLSLADTTGMANPQSVKKIINILQTEIKDIPLGLHLHDTRGLGLVNLMAGMECGVRYFDTAFGGMGGCPFVKGAAGNIATEDTAYLLESLGISTGINIEKVAECSRQMSDFLGRKLPGRLYRQDCRNLG</sequence>
<name>A0A975B319_9BACT</name>
<dbReference type="Gene3D" id="3.20.20.70">
    <property type="entry name" value="Aldolase class I"/>
    <property type="match status" value="1"/>
</dbReference>
<evidence type="ECO:0000259" key="4">
    <source>
        <dbReference type="PROSITE" id="PS50991"/>
    </source>
</evidence>
<feature type="domain" description="Pyruvate carboxyltransferase" evidence="4">
    <location>
        <begin position="7"/>
        <end position="274"/>
    </location>
</feature>
<comment type="similarity">
    <text evidence="1">Belongs to the HMG-CoA lyase family.</text>
</comment>
<dbReference type="GO" id="GO:0006552">
    <property type="term" value="P:L-leucine catabolic process"/>
    <property type="evidence" value="ECO:0007669"/>
    <property type="project" value="TreeGrafter"/>
</dbReference>
<evidence type="ECO:0000256" key="2">
    <source>
        <dbReference type="ARBA" id="ARBA00022723"/>
    </source>
</evidence>
<keyword evidence="2" id="KW-0479">Metal-binding</keyword>
<evidence type="ECO:0000313" key="5">
    <source>
        <dbReference type="EMBL" id="QTA77875.1"/>
    </source>
</evidence>
<evidence type="ECO:0000313" key="6">
    <source>
        <dbReference type="Proteomes" id="UP000663720"/>
    </source>
</evidence>
<dbReference type="RefSeq" id="WP_207689797.1">
    <property type="nucleotide sequence ID" value="NZ_CP061799.1"/>
</dbReference>
<protein>
    <submittedName>
        <fullName evidence="5">Hydroxymehtylglutaryl-CoA lyase</fullName>
    </submittedName>
</protein>
<dbReference type="GO" id="GO:0046872">
    <property type="term" value="F:metal ion binding"/>
    <property type="evidence" value="ECO:0007669"/>
    <property type="project" value="UniProtKB-KW"/>
</dbReference>
<dbReference type="KEGG" id="dli:dnl_00720"/>
<dbReference type="Pfam" id="PF00682">
    <property type="entry name" value="HMGL-like"/>
    <property type="match status" value="1"/>
</dbReference>
<dbReference type="GO" id="GO:0004419">
    <property type="term" value="F:hydroxymethylglutaryl-CoA lyase activity"/>
    <property type="evidence" value="ECO:0007669"/>
    <property type="project" value="TreeGrafter"/>
</dbReference>
<dbReference type="NCBIfam" id="NF004283">
    <property type="entry name" value="PRK05692.1"/>
    <property type="match status" value="1"/>
</dbReference>
<dbReference type="AlphaFoldDB" id="A0A975B319"/>
<dbReference type="Proteomes" id="UP000663720">
    <property type="component" value="Chromosome"/>
</dbReference>
<dbReference type="SUPFAM" id="SSF51569">
    <property type="entry name" value="Aldolase"/>
    <property type="match status" value="1"/>
</dbReference>